<keyword evidence="1" id="KW-0378">Hydrolase</keyword>
<dbReference type="InterPro" id="IPR008979">
    <property type="entry name" value="Galactose-bd-like_sf"/>
</dbReference>
<evidence type="ECO:0000313" key="5">
    <source>
        <dbReference type="Proteomes" id="UP001291309"/>
    </source>
</evidence>
<name>A0ABU5H7T2_9BACT</name>
<feature type="domain" description="CBM-cenC" evidence="3">
    <location>
        <begin position="629"/>
        <end position="717"/>
    </location>
</feature>
<protein>
    <submittedName>
        <fullName evidence="4">Carbohydrate binding domain-containing protein</fullName>
    </submittedName>
</protein>
<evidence type="ECO:0000256" key="1">
    <source>
        <dbReference type="ARBA" id="ARBA00022801"/>
    </source>
</evidence>
<dbReference type="InterPro" id="IPR012334">
    <property type="entry name" value="Pectin_lyas_fold"/>
</dbReference>
<dbReference type="Gene3D" id="2.60.120.260">
    <property type="entry name" value="Galactose-binding domain-like"/>
    <property type="match status" value="3"/>
</dbReference>
<dbReference type="Pfam" id="PF02018">
    <property type="entry name" value="CBM_4_9"/>
    <property type="match status" value="3"/>
</dbReference>
<evidence type="ECO:0000313" key="4">
    <source>
        <dbReference type="EMBL" id="MDY7229321.1"/>
    </source>
</evidence>
<dbReference type="SUPFAM" id="SSF49785">
    <property type="entry name" value="Galactose-binding domain-like"/>
    <property type="match status" value="3"/>
</dbReference>
<organism evidence="4 5">
    <name type="scientific">Hyalangium rubrum</name>
    <dbReference type="NCBI Taxonomy" id="3103134"/>
    <lineage>
        <taxon>Bacteria</taxon>
        <taxon>Pseudomonadati</taxon>
        <taxon>Myxococcota</taxon>
        <taxon>Myxococcia</taxon>
        <taxon>Myxococcales</taxon>
        <taxon>Cystobacterineae</taxon>
        <taxon>Archangiaceae</taxon>
        <taxon>Hyalangium</taxon>
    </lineage>
</organism>
<dbReference type="EMBL" id="JAXIVS010000008">
    <property type="protein sequence ID" value="MDY7229321.1"/>
    <property type="molecule type" value="Genomic_DNA"/>
</dbReference>
<evidence type="ECO:0000259" key="3">
    <source>
        <dbReference type="Pfam" id="PF02018"/>
    </source>
</evidence>
<proteinExistence type="predicted"/>
<dbReference type="Proteomes" id="UP001291309">
    <property type="component" value="Unassembled WGS sequence"/>
</dbReference>
<keyword evidence="5" id="KW-1185">Reference proteome</keyword>
<keyword evidence="2" id="KW-0732">Signal</keyword>
<sequence length="1089" mass="116328">MKSSLRQASLALVLALGLFPRTGLRAQTWNAADVLGPDGIIYPDWSFAGVPGGIPTGGADCGSVTLQGAVANDNLDDSAALEAAATACGQAGGGVISIPAGSFHLDRPIFIKHSGVVLRGAGRDTTKLIFRFAAPSQDVAFFFPSGVSNNTLAKNNWLEVHADPTDLQRLSIKYNGQVVSERLRSTGHWGASFSLRVTGSTLAGKSGYGSAKSFVAEAEYPNGLIRTETVSLTLNNAQDANAIPNTGYLGAINFNGTGRMGNTFLLAQDGLRGQTSLTLSSGHTVVAGDFLEIFAEATARWNDEVDNACTTSTNFRRYQVKAVAVSGNVVTLNQPLRIDFPTIDGSYVQKFTPMTGNGVESLTLEQTQNIWTNGIIFNWAWGSWARNVRVNKAGRFPLYFNASKFCEIRDSIIDDAWFKGDGGTAYVGFEYAYDCLMDGVTTYEMRHGPLVQWSAAGNVVRRSKFVNSDIQWHAGWTNENLFEQVTVESNRGTGAYGYGMWASPPEDTAHGPNGPRNVVYNSDVTSPKLGAWLGGMNRGWIFAYNRIQSDSGEGLFAKDSSSDHTITGNVFSLRSAGSGIRLETNDCTGVKLTSNDFYGVQSPTAISTGAGTPAVAQNNTTVDVLSPSLFTNPGFESGWTGWTQDASDGGMSQLSASAAYQGSQGLRVTDASSTLGSSVHSAAFAVQPNKTYGVRYWQRIVSGSNGGMGLYIQFFSSSGSQLQSRAIGLVSGSNWQRVLVRETAPPGAATAQIWLHSYSNGIVTADFDQFEFGELAPELGNGGFESSLTSWDTSGDNGMSQASTSAKYSGTYGLRVTDSSATLGSSLRSARLTAQAGWTYQVRFWARQLSGTGVAIHLRFLDSAQQELSQSLKSLPAQAEWREYTVRADAPANTASVEVWIRSGDTSQVTADFDDLLFSESPPRPTPAVASIFEWQRNPVFPLPNPGFESGLAGWDMTSDNGMSLATSTAARSGGQGLRVTDASTSVGSSAYSPSYFVQPGRSYRLLFWSRVVSGNSGMGVYIKFHDANGAEITSATVNRTVPNSATSWTQLQVNGVAPANAVTARIWLHSYGASVVTVDLDDLEFIRL</sequence>
<dbReference type="InterPro" id="IPR011050">
    <property type="entry name" value="Pectin_lyase_fold/virulence"/>
</dbReference>
<accession>A0ABU5H7T2</accession>
<feature type="signal peptide" evidence="2">
    <location>
        <begin position="1"/>
        <end position="26"/>
    </location>
</feature>
<feature type="domain" description="CBM-cenC" evidence="3">
    <location>
        <begin position="781"/>
        <end position="906"/>
    </location>
</feature>
<dbReference type="SUPFAM" id="SSF51126">
    <property type="entry name" value="Pectin lyase-like"/>
    <property type="match status" value="1"/>
</dbReference>
<comment type="caution">
    <text evidence="4">The sequence shown here is derived from an EMBL/GenBank/DDBJ whole genome shotgun (WGS) entry which is preliminary data.</text>
</comment>
<dbReference type="RefSeq" id="WP_321548048.1">
    <property type="nucleotide sequence ID" value="NZ_JAXIVS010000008.1"/>
</dbReference>
<feature type="chain" id="PRO_5047062243" evidence="2">
    <location>
        <begin position="27"/>
        <end position="1089"/>
    </location>
</feature>
<dbReference type="Gene3D" id="2.160.20.10">
    <property type="entry name" value="Single-stranded right-handed beta-helix, Pectin lyase-like"/>
    <property type="match status" value="2"/>
</dbReference>
<feature type="domain" description="CBM-cenC" evidence="3">
    <location>
        <begin position="945"/>
        <end position="1071"/>
    </location>
</feature>
<gene>
    <name evidence="4" type="ORF">SYV04_23210</name>
</gene>
<evidence type="ECO:0000256" key="2">
    <source>
        <dbReference type="SAM" id="SignalP"/>
    </source>
</evidence>
<reference evidence="4 5" key="1">
    <citation type="submission" date="2023-12" db="EMBL/GenBank/DDBJ databases">
        <title>the genome sequence of Hyalangium sp. s54d21.</title>
        <authorList>
            <person name="Zhang X."/>
        </authorList>
    </citation>
    <scope>NUCLEOTIDE SEQUENCE [LARGE SCALE GENOMIC DNA]</scope>
    <source>
        <strain evidence="5">s54d21</strain>
    </source>
</reference>
<dbReference type="InterPro" id="IPR003305">
    <property type="entry name" value="CenC_carb-bd"/>
</dbReference>